<dbReference type="InterPro" id="IPR036116">
    <property type="entry name" value="FN3_sf"/>
</dbReference>
<protein>
    <submittedName>
        <fullName evidence="1">I12R2 protein</fullName>
    </submittedName>
</protein>
<gene>
    <name evidence="1" type="primary">Il12rb2</name>
    <name evidence="1" type="ORF">PORRUF_R10942</name>
</gene>
<comment type="caution">
    <text evidence="1">The sequence shown here is derived from an EMBL/GenBank/DDBJ whole genome shotgun (WGS) entry which is preliminary data.</text>
</comment>
<dbReference type="Gene3D" id="2.60.40.10">
    <property type="entry name" value="Immunoglobulins"/>
    <property type="match status" value="1"/>
</dbReference>
<dbReference type="EMBL" id="VZSW01002073">
    <property type="protein sequence ID" value="NXY38465.1"/>
    <property type="molecule type" value="Genomic_DNA"/>
</dbReference>
<sequence>GGSVSKTILITTYGKHTFTCKNICSDHDPGKLICGMDIECGNPPDEPRNVSCVQNGTRGHPTCTWDKGRVTYLQTAYRIE</sequence>
<keyword evidence="2" id="KW-1185">Reference proteome</keyword>
<name>A0A7L4JF50_9PASS</name>
<evidence type="ECO:0000313" key="2">
    <source>
        <dbReference type="Proteomes" id="UP000572837"/>
    </source>
</evidence>
<dbReference type="Proteomes" id="UP000572837">
    <property type="component" value="Unassembled WGS sequence"/>
</dbReference>
<dbReference type="AlphaFoldDB" id="A0A7L4JF50"/>
<dbReference type="InterPro" id="IPR013783">
    <property type="entry name" value="Ig-like_fold"/>
</dbReference>
<feature type="non-terminal residue" evidence="1">
    <location>
        <position position="1"/>
    </location>
</feature>
<feature type="non-terminal residue" evidence="1">
    <location>
        <position position="80"/>
    </location>
</feature>
<accession>A0A7L4JF50</accession>
<reference evidence="1 2" key="1">
    <citation type="submission" date="2020-02" db="EMBL/GenBank/DDBJ databases">
        <title>Bird 10,000 Genomes (B10K) Project - Family phase.</title>
        <authorList>
            <person name="Zhang G."/>
        </authorList>
    </citation>
    <scope>NUCLEOTIDE SEQUENCE [LARGE SCALE GENOMIC DNA]</scope>
    <source>
        <strain evidence="1">B10K-IZ-033-81</strain>
        <tissue evidence="1">Muscle</tissue>
    </source>
</reference>
<proteinExistence type="predicted"/>
<evidence type="ECO:0000313" key="1">
    <source>
        <dbReference type="EMBL" id="NXY38465.1"/>
    </source>
</evidence>
<dbReference type="SUPFAM" id="SSF49265">
    <property type="entry name" value="Fibronectin type III"/>
    <property type="match status" value="1"/>
</dbReference>
<organism evidence="1 2">
    <name type="scientific">Pomatorhinus ruficollis</name>
    <name type="common">streak-breasted scimitar babbler</name>
    <dbReference type="NCBI Taxonomy" id="932028"/>
    <lineage>
        <taxon>Eukaryota</taxon>
        <taxon>Metazoa</taxon>
        <taxon>Chordata</taxon>
        <taxon>Craniata</taxon>
        <taxon>Vertebrata</taxon>
        <taxon>Euteleostomi</taxon>
        <taxon>Archelosauria</taxon>
        <taxon>Archosauria</taxon>
        <taxon>Dinosauria</taxon>
        <taxon>Saurischia</taxon>
        <taxon>Theropoda</taxon>
        <taxon>Coelurosauria</taxon>
        <taxon>Aves</taxon>
        <taxon>Neognathae</taxon>
        <taxon>Neoaves</taxon>
        <taxon>Telluraves</taxon>
        <taxon>Australaves</taxon>
        <taxon>Passeriformes</taxon>
        <taxon>Sylvioidea</taxon>
        <taxon>Timaliidae</taxon>
        <taxon>Pomatorhinus</taxon>
    </lineage>
</organism>